<dbReference type="InParanoid" id="A0A2J6SJQ8"/>
<dbReference type="GeneID" id="36579245"/>
<dbReference type="RefSeq" id="XP_024727912.1">
    <property type="nucleotide sequence ID" value="XM_024871163.1"/>
</dbReference>
<keyword evidence="2" id="KW-1185">Reference proteome</keyword>
<evidence type="ECO:0000313" key="1">
    <source>
        <dbReference type="EMBL" id="PMD51008.1"/>
    </source>
</evidence>
<organism evidence="1 2">
    <name type="scientific">Hyaloscypha bicolor E</name>
    <dbReference type="NCBI Taxonomy" id="1095630"/>
    <lineage>
        <taxon>Eukaryota</taxon>
        <taxon>Fungi</taxon>
        <taxon>Dikarya</taxon>
        <taxon>Ascomycota</taxon>
        <taxon>Pezizomycotina</taxon>
        <taxon>Leotiomycetes</taxon>
        <taxon>Helotiales</taxon>
        <taxon>Hyaloscyphaceae</taxon>
        <taxon>Hyaloscypha</taxon>
        <taxon>Hyaloscypha bicolor</taxon>
    </lineage>
</organism>
<dbReference type="Proteomes" id="UP000235371">
    <property type="component" value="Unassembled WGS sequence"/>
</dbReference>
<sequence length="133" mass="15129">MLLTTLPSLGKRSRSSKIRACFWFQVCSSQRCRVSILSPPRAMGRWVLRRTHPGTQLPLGAQVLVYFRILKWDYVQSHRSSDDAQPDTLVSRNDSSTSSVEHFTIIGECFFRGPLVSLSAWFITLNLNGQENL</sequence>
<name>A0A2J6SJQ8_9HELO</name>
<reference evidence="1 2" key="1">
    <citation type="submission" date="2016-04" db="EMBL/GenBank/DDBJ databases">
        <title>A degradative enzymes factory behind the ericoid mycorrhizal symbiosis.</title>
        <authorList>
            <consortium name="DOE Joint Genome Institute"/>
            <person name="Martino E."/>
            <person name="Morin E."/>
            <person name="Grelet G."/>
            <person name="Kuo A."/>
            <person name="Kohler A."/>
            <person name="Daghino S."/>
            <person name="Barry K."/>
            <person name="Choi C."/>
            <person name="Cichocki N."/>
            <person name="Clum A."/>
            <person name="Copeland A."/>
            <person name="Hainaut M."/>
            <person name="Haridas S."/>
            <person name="Labutti K."/>
            <person name="Lindquist E."/>
            <person name="Lipzen A."/>
            <person name="Khouja H.-R."/>
            <person name="Murat C."/>
            <person name="Ohm R."/>
            <person name="Olson A."/>
            <person name="Spatafora J."/>
            <person name="Veneault-Fourrey C."/>
            <person name="Henrissat B."/>
            <person name="Grigoriev I."/>
            <person name="Martin F."/>
            <person name="Perotto S."/>
        </authorList>
    </citation>
    <scope>NUCLEOTIDE SEQUENCE [LARGE SCALE GENOMIC DNA]</scope>
    <source>
        <strain evidence="1 2">E</strain>
    </source>
</reference>
<proteinExistence type="predicted"/>
<protein>
    <submittedName>
        <fullName evidence="1">Uncharacterized protein</fullName>
    </submittedName>
</protein>
<accession>A0A2J6SJQ8</accession>
<evidence type="ECO:0000313" key="2">
    <source>
        <dbReference type="Proteomes" id="UP000235371"/>
    </source>
</evidence>
<gene>
    <name evidence="1" type="ORF">K444DRAFT_223059</name>
</gene>
<dbReference type="EMBL" id="KZ613912">
    <property type="protein sequence ID" value="PMD51008.1"/>
    <property type="molecule type" value="Genomic_DNA"/>
</dbReference>
<dbReference type="AlphaFoldDB" id="A0A2J6SJQ8"/>